<organism evidence="2 3">
    <name type="scientific">Chelatococcus reniformis</name>
    <dbReference type="NCBI Taxonomy" id="1494448"/>
    <lineage>
        <taxon>Bacteria</taxon>
        <taxon>Pseudomonadati</taxon>
        <taxon>Pseudomonadota</taxon>
        <taxon>Alphaproteobacteria</taxon>
        <taxon>Hyphomicrobiales</taxon>
        <taxon>Chelatococcaceae</taxon>
        <taxon>Chelatococcus</taxon>
    </lineage>
</organism>
<dbReference type="RefSeq" id="WP_188610134.1">
    <property type="nucleotide sequence ID" value="NZ_BMGG01000005.1"/>
</dbReference>
<protein>
    <submittedName>
        <fullName evidence="2">Uncharacterized protein</fullName>
    </submittedName>
</protein>
<reference evidence="2" key="2">
    <citation type="submission" date="2020-09" db="EMBL/GenBank/DDBJ databases">
        <authorList>
            <person name="Sun Q."/>
            <person name="Zhou Y."/>
        </authorList>
    </citation>
    <scope>NUCLEOTIDE SEQUENCE</scope>
    <source>
        <strain evidence="2">CGMCC 1.12919</strain>
    </source>
</reference>
<sequence>MNTPVLSSPVYRLRPDQVPDFPEGGKWGDALRWSLAVMDPGDRDIEFLASLLSYCLKHGGLTEKQAHHATRTITRVRDRWRAGELQFCQSNPQQRAEHPSARLMLTPANGMR</sequence>
<reference evidence="2" key="1">
    <citation type="journal article" date="2014" name="Int. J. Syst. Evol. Microbiol.">
        <title>Complete genome sequence of Corynebacterium casei LMG S-19264T (=DSM 44701T), isolated from a smear-ripened cheese.</title>
        <authorList>
            <consortium name="US DOE Joint Genome Institute (JGI-PGF)"/>
            <person name="Walter F."/>
            <person name="Albersmeier A."/>
            <person name="Kalinowski J."/>
            <person name="Ruckert C."/>
        </authorList>
    </citation>
    <scope>NUCLEOTIDE SEQUENCE</scope>
    <source>
        <strain evidence="2">CGMCC 1.12919</strain>
    </source>
</reference>
<dbReference type="EMBL" id="BMGG01000005">
    <property type="protein sequence ID" value="GGC70768.1"/>
    <property type="molecule type" value="Genomic_DNA"/>
</dbReference>
<dbReference type="Proteomes" id="UP000637002">
    <property type="component" value="Unassembled WGS sequence"/>
</dbReference>
<keyword evidence="3" id="KW-1185">Reference proteome</keyword>
<feature type="region of interest" description="Disordered" evidence="1">
    <location>
        <begin position="90"/>
        <end position="112"/>
    </location>
</feature>
<proteinExistence type="predicted"/>
<evidence type="ECO:0000313" key="2">
    <source>
        <dbReference type="EMBL" id="GGC70768.1"/>
    </source>
</evidence>
<accession>A0A916XG07</accession>
<evidence type="ECO:0000256" key="1">
    <source>
        <dbReference type="SAM" id="MobiDB-lite"/>
    </source>
</evidence>
<dbReference type="AlphaFoldDB" id="A0A916XG07"/>
<name>A0A916XG07_9HYPH</name>
<gene>
    <name evidence="2" type="ORF">GCM10010994_31660</name>
</gene>
<comment type="caution">
    <text evidence="2">The sequence shown here is derived from an EMBL/GenBank/DDBJ whole genome shotgun (WGS) entry which is preliminary data.</text>
</comment>
<evidence type="ECO:0000313" key="3">
    <source>
        <dbReference type="Proteomes" id="UP000637002"/>
    </source>
</evidence>